<evidence type="ECO:0000313" key="2">
    <source>
        <dbReference type="EMBL" id="KAG8539784.1"/>
    </source>
</evidence>
<comment type="caution">
    <text evidence="2">The sequence shown here is derived from an EMBL/GenBank/DDBJ whole genome shotgun (WGS) entry which is preliminary data.</text>
</comment>
<accession>A0AAV6YQU4</accession>
<feature type="region of interest" description="Disordered" evidence="1">
    <location>
        <begin position="89"/>
        <end position="111"/>
    </location>
</feature>
<dbReference type="EMBL" id="WNYA01013018">
    <property type="protein sequence ID" value="KAG8539784.1"/>
    <property type="molecule type" value="Genomic_DNA"/>
</dbReference>
<reference evidence="2" key="1">
    <citation type="thesis" date="2020" institute="ProQuest LLC" country="789 East Eisenhower Parkway, Ann Arbor, MI, USA">
        <title>Comparative Genomics and Chromosome Evolution.</title>
        <authorList>
            <person name="Mudd A.B."/>
        </authorList>
    </citation>
    <scope>NUCLEOTIDE SEQUENCE</scope>
    <source>
        <strain evidence="2">237g6f4</strain>
        <tissue evidence="2">Blood</tissue>
    </source>
</reference>
<proteinExistence type="predicted"/>
<gene>
    <name evidence="2" type="ORF">GDO81_020357</name>
</gene>
<sequence length="111" mass="12759">MPPDSISYCQISPVMILTHSQSRKRPRKNNIHVGWSMISKLLMSVPHWQQSLRVTNYSLLLIWQMFSFLCPCMKIASTYLPLPVQYSSISDADSHKGGKTHPANTPRPYRE</sequence>
<protein>
    <submittedName>
        <fullName evidence="2">Uncharacterized protein</fullName>
    </submittedName>
</protein>
<keyword evidence="3" id="KW-1185">Reference proteome</keyword>
<dbReference type="AlphaFoldDB" id="A0AAV6YQU4"/>
<evidence type="ECO:0000256" key="1">
    <source>
        <dbReference type="SAM" id="MobiDB-lite"/>
    </source>
</evidence>
<evidence type="ECO:0000313" key="3">
    <source>
        <dbReference type="Proteomes" id="UP000824782"/>
    </source>
</evidence>
<organism evidence="2 3">
    <name type="scientific">Engystomops pustulosus</name>
    <name type="common">Tungara frog</name>
    <name type="synonym">Physalaemus pustulosus</name>
    <dbReference type="NCBI Taxonomy" id="76066"/>
    <lineage>
        <taxon>Eukaryota</taxon>
        <taxon>Metazoa</taxon>
        <taxon>Chordata</taxon>
        <taxon>Craniata</taxon>
        <taxon>Vertebrata</taxon>
        <taxon>Euteleostomi</taxon>
        <taxon>Amphibia</taxon>
        <taxon>Batrachia</taxon>
        <taxon>Anura</taxon>
        <taxon>Neobatrachia</taxon>
        <taxon>Hyloidea</taxon>
        <taxon>Leptodactylidae</taxon>
        <taxon>Leiuperinae</taxon>
        <taxon>Engystomops</taxon>
    </lineage>
</organism>
<dbReference type="Proteomes" id="UP000824782">
    <property type="component" value="Unassembled WGS sequence"/>
</dbReference>
<name>A0AAV6YQU4_ENGPU</name>